<dbReference type="GO" id="GO:0016787">
    <property type="term" value="F:hydrolase activity"/>
    <property type="evidence" value="ECO:0007669"/>
    <property type="project" value="InterPro"/>
</dbReference>
<dbReference type="Proteomes" id="UP000283063">
    <property type="component" value="Chromosome"/>
</dbReference>
<dbReference type="InterPro" id="IPR044929">
    <property type="entry name" value="DNA/RNA_non-sp_Endonuclease_sf"/>
</dbReference>
<evidence type="ECO:0008006" key="7">
    <source>
        <dbReference type="Google" id="ProtNLM"/>
    </source>
</evidence>
<protein>
    <recommendedName>
        <fullName evidence="7">DNA/RNA non-specific endonuclease</fullName>
    </recommendedName>
</protein>
<accession>A0A3T0N4W5</accession>
<dbReference type="SMART" id="SM00892">
    <property type="entry name" value="Endonuclease_NS"/>
    <property type="match status" value="1"/>
</dbReference>
<dbReference type="GO" id="GO:0004519">
    <property type="term" value="F:endonuclease activity"/>
    <property type="evidence" value="ECO:0007669"/>
    <property type="project" value="TreeGrafter"/>
</dbReference>
<dbReference type="KEGG" id="sedi:EBB79_14990"/>
<dbReference type="InterPro" id="IPR001604">
    <property type="entry name" value="Endo_G_ENPP1-like_dom"/>
</dbReference>
<dbReference type="Gene3D" id="3.40.570.10">
    <property type="entry name" value="Extracellular Endonuclease, subunit A"/>
    <property type="match status" value="1"/>
</dbReference>
<evidence type="ECO:0000259" key="3">
    <source>
        <dbReference type="SMART" id="SM00477"/>
    </source>
</evidence>
<dbReference type="AlphaFoldDB" id="A0A3T0N4W5"/>
<evidence type="ECO:0000256" key="2">
    <source>
        <dbReference type="PIRSR" id="PIRSR640255-2"/>
    </source>
</evidence>
<proteinExistence type="predicted"/>
<feature type="active site" description="Proton acceptor" evidence="1">
    <location>
        <position position="118"/>
    </location>
</feature>
<dbReference type="RefSeq" id="WP_127749596.1">
    <property type="nucleotide sequence ID" value="NZ_CP033219.1"/>
</dbReference>
<dbReference type="PANTHER" id="PTHR13966:SF5">
    <property type="entry name" value="ENDONUCLEASE G, MITOCHONDRIAL"/>
    <property type="match status" value="1"/>
</dbReference>
<sequence length="436" mass="49935">MTLGYDSKFIGDGIEVPLPKFDPKLARSVLRKPGVLRKGIYSDHLHFTIVMNEHTKQLIYSAFNMDQDKLRPLGSKKGKKSWTKDKDIGITNQLGNEFYKDRKTRSGRKIPNPYDRGHMVMRHNAMWGNTNAESDKAGKATFIYANSSLQHENLNRDEWRALEEDIVREFSEDANDRLIVFTGPIYGDLDRAVHLSDVSSARVPSGFFKVICYRTKSEKPKEKLGVKAFAIFQDERVLRDRKGAATVKTDRRYQVTISELEDMTGINFGEELYTRNPLFYHNRKARNEKFNVSSVPERIPVGAFQDVVEEGTDHRTKIIPLSERQVVINAAMIDPTGEDTKNEWVSLYNRGDSKITLKNWLMVDGQGRQATVDASIESGESLRLKGRSKGKLKLPNEGGSLILYDNQRSIIDHVTWSKFDMRRIKEGMAYMFERGQ</sequence>
<evidence type="ECO:0000313" key="5">
    <source>
        <dbReference type="EMBL" id="AZV79047.1"/>
    </source>
</evidence>
<dbReference type="SUPFAM" id="SSF74853">
    <property type="entry name" value="Lamin A/C globular tail domain"/>
    <property type="match status" value="1"/>
</dbReference>
<dbReference type="InterPro" id="IPR040255">
    <property type="entry name" value="Non-specific_endonuclease"/>
</dbReference>
<keyword evidence="2" id="KW-0479">Metal-binding</keyword>
<evidence type="ECO:0000256" key="1">
    <source>
        <dbReference type="PIRSR" id="PIRSR640255-1"/>
    </source>
</evidence>
<feature type="domain" description="ENPP1-3/EXOG-like endonuclease/phosphodiesterase" evidence="3">
    <location>
        <begin position="44"/>
        <end position="275"/>
    </location>
</feature>
<dbReference type="InterPro" id="IPR020821">
    <property type="entry name" value="ENPP1-3/EXOG-like_nuc-like"/>
</dbReference>
<evidence type="ECO:0000313" key="6">
    <source>
        <dbReference type="Proteomes" id="UP000283063"/>
    </source>
</evidence>
<keyword evidence="6" id="KW-1185">Reference proteome</keyword>
<dbReference type="InterPro" id="IPR001322">
    <property type="entry name" value="Lamin_tail_dom"/>
</dbReference>
<dbReference type="OrthoDB" id="500593at2"/>
<evidence type="ECO:0000259" key="4">
    <source>
        <dbReference type="SMART" id="SM00892"/>
    </source>
</evidence>
<gene>
    <name evidence="5" type="ORF">EBB79_14990</name>
</gene>
<feature type="domain" description="DNA/RNA non-specific endonuclease/pyrophosphatase/phosphodiesterase" evidence="4">
    <location>
        <begin position="43"/>
        <end position="275"/>
    </location>
</feature>
<dbReference type="InterPro" id="IPR036415">
    <property type="entry name" value="Lamin_tail_dom_sf"/>
</dbReference>
<dbReference type="Pfam" id="PF01223">
    <property type="entry name" value="Endonuclease_NS"/>
    <property type="match status" value="1"/>
</dbReference>
<dbReference type="EMBL" id="CP033219">
    <property type="protein sequence ID" value="AZV79047.1"/>
    <property type="molecule type" value="Genomic_DNA"/>
</dbReference>
<name>A0A3T0N4W5_9RHOB</name>
<dbReference type="InterPro" id="IPR044925">
    <property type="entry name" value="His-Me_finger_sf"/>
</dbReference>
<dbReference type="SUPFAM" id="SSF54060">
    <property type="entry name" value="His-Me finger endonucleases"/>
    <property type="match status" value="1"/>
</dbReference>
<feature type="binding site" evidence="2">
    <location>
        <position position="155"/>
    </location>
    <ligand>
        <name>Mg(2+)</name>
        <dbReference type="ChEBI" id="CHEBI:18420"/>
        <note>catalytic</note>
    </ligand>
</feature>
<reference evidence="5 6" key="1">
    <citation type="submission" date="2018-10" db="EMBL/GenBank/DDBJ databases">
        <title>Parasedimentitalea marina sp. nov., a psychrophilic bacterium isolated from deep seawater of the New Britain Trench.</title>
        <authorList>
            <person name="Cao J."/>
        </authorList>
    </citation>
    <scope>NUCLEOTIDE SEQUENCE [LARGE SCALE GENOMIC DNA]</scope>
    <source>
        <strain evidence="5 6">W43</strain>
    </source>
</reference>
<dbReference type="GO" id="GO:0046872">
    <property type="term" value="F:metal ion binding"/>
    <property type="evidence" value="ECO:0007669"/>
    <property type="project" value="UniProtKB-KW"/>
</dbReference>
<dbReference type="Pfam" id="PF00932">
    <property type="entry name" value="LTD"/>
    <property type="match status" value="1"/>
</dbReference>
<dbReference type="PANTHER" id="PTHR13966">
    <property type="entry name" value="ENDONUCLEASE RELATED"/>
    <property type="match status" value="1"/>
</dbReference>
<dbReference type="SMART" id="SM00477">
    <property type="entry name" value="NUC"/>
    <property type="match status" value="1"/>
</dbReference>
<organism evidence="5 6">
    <name type="scientific">Parasedimentitalea marina</name>
    <dbReference type="NCBI Taxonomy" id="2483033"/>
    <lineage>
        <taxon>Bacteria</taxon>
        <taxon>Pseudomonadati</taxon>
        <taxon>Pseudomonadota</taxon>
        <taxon>Alphaproteobacteria</taxon>
        <taxon>Rhodobacterales</taxon>
        <taxon>Paracoccaceae</taxon>
        <taxon>Parasedimentitalea</taxon>
    </lineage>
</organism>
<dbReference type="GO" id="GO:0003676">
    <property type="term" value="F:nucleic acid binding"/>
    <property type="evidence" value="ECO:0007669"/>
    <property type="project" value="InterPro"/>
</dbReference>